<accession>A0A6N6VUZ1</accession>
<comment type="caution">
    <text evidence="1">The sequence shown here is derived from an EMBL/GenBank/DDBJ whole genome shotgun (WGS) entry which is preliminary data.</text>
</comment>
<dbReference type="OrthoDB" id="7107862at2"/>
<keyword evidence="2" id="KW-1185">Reference proteome</keyword>
<protein>
    <submittedName>
        <fullName evidence="1">Uncharacterized protein</fullName>
    </submittedName>
</protein>
<dbReference type="Proteomes" id="UP000437748">
    <property type="component" value="Unassembled WGS sequence"/>
</dbReference>
<organism evidence="1 2">
    <name type="scientific">Silvanigrella paludirubra</name>
    <dbReference type="NCBI Taxonomy" id="2499159"/>
    <lineage>
        <taxon>Bacteria</taxon>
        <taxon>Pseudomonadati</taxon>
        <taxon>Bdellovibrionota</taxon>
        <taxon>Oligoflexia</taxon>
        <taxon>Silvanigrellales</taxon>
        <taxon>Silvanigrellaceae</taxon>
        <taxon>Silvanigrella</taxon>
    </lineage>
</organism>
<evidence type="ECO:0000313" key="1">
    <source>
        <dbReference type="EMBL" id="KAB8038011.1"/>
    </source>
</evidence>
<dbReference type="AlphaFoldDB" id="A0A6N6VUZ1"/>
<proteinExistence type="predicted"/>
<evidence type="ECO:0000313" key="2">
    <source>
        <dbReference type="Proteomes" id="UP000437748"/>
    </source>
</evidence>
<name>A0A6N6VUZ1_9BACT</name>
<gene>
    <name evidence="1" type="ORF">GCL60_12630</name>
</gene>
<dbReference type="EMBL" id="WFLM01000004">
    <property type="protein sequence ID" value="KAB8038011.1"/>
    <property type="molecule type" value="Genomic_DNA"/>
</dbReference>
<reference evidence="1 2" key="1">
    <citation type="submission" date="2019-10" db="EMBL/GenBank/DDBJ databases">
        <title>New species of Slilvanegrellaceae.</title>
        <authorList>
            <person name="Pitt A."/>
            <person name="Hahn M.W."/>
        </authorList>
    </citation>
    <scope>NUCLEOTIDE SEQUENCE [LARGE SCALE GENOMIC DNA]</scope>
    <source>
        <strain evidence="1 2">SP-Ram-0.45-NSY-1</strain>
    </source>
</reference>
<dbReference type="RefSeq" id="WP_153421089.1">
    <property type="nucleotide sequence ID" value="NZ_WFLM01000004.1"/>
</dbReference>
<sequence length="239" mass="26775">MGWFLIYFVGGLGPWVQVSTAQANVIKYDLDNVKPLHKETKLDKTNKKNIVNCASLVIGDKDKLVCGDSKDRVIEKWGNPTSASPSLGQWRYDLCVIEFLDGKLNNYGGKCDFQKISNDSFEGHRILANNSEILEKELNSNQISSNKNPNCLKVDIFESVQTMRALMGNPVSLTRNDVNDPNGNCDNFVGNSLKCNDCADTIATYSFPNSSDKTCKIYIRKKQVFHIDKNCPISCDIFE</sequence>